<dbReference type="InterPro" id="IPR046373">
    <property type="entry name" value="Acyl-CoA_Oxase/DH_mid-dom_sf"/>
</dbReference>
<proteinExistence type="inferred from homology"/>
<comment type="caution">
    <text evidence="15">The sequence shown here is derived from an EMBL/GenBank/DDBJ whole genome shotgun (WGS) entry which is preliminary data.</text>
</comment>
<keyword evidence="3 10" id="KW-0285">Flavoprotein</keyword>
<dbReference type="Gene3D" id="1.10.540.10">
    <property type="entry name" value="Acyl-CoA dehydrogenase/oxidase, N-terminal domain"/>
    <property type="match status" value="1"/>
</dbReference>
<comment type="catalytic activity">
    <reaction evidence="6">
        <text>3-(methylsulfanyl)propanoyl-CoA + oxidized [electron-transfer flavoprotein] + H(+) = 3-(methylsulfanyl)acryloyl-CoA + reduced [electron-transfer flavoprotein]</text>
        <dbReference type="Rhea" id="RHEA:52612"/>
        <dbReference type="Rhea" id="RHEA-COMP:10685"/>
        <dbReference type="Rhea" id="RHEA-COMP:10686"/>
        <dbReference type="ChEBI" id="CHEBI:15378"/>
        <dbReference type="ChEBI" id="CHEBI:57692"/>
        <dbReference type="ChEBI" id="CHEBI:58307"/>
        <dbReference type="ChEBI" id="CHEBI:82815"/>
        <dbReference type="ChEBI" id="CHEBI:84994"/>
        <dbReference type="EC" id="1.3.99.41"/>
    </reaction>
    <physiologicalReaction direction="left-to-right" evidence="6">
        <dbReference type="Rhea" id="RHEA:52613"/>
    </physiologicalReaction>
</comment>
<dbReference type="InterPro" id="IPR013786">
    <property type="entry name" value="AcylCoA_DH/ox_N"/>
</dbReference>
<dbReference type="InterPro" id="IPR052166">
    <property type="entry name" value="Diverse_Acyl-CoA_DH"/>
</dbReference>
<dbReference type="Pfam" id="PF02770">
    <property type="entry name" value="Acyl-CoA_dh_M"/>
    <property type="match status" value="1"/>
</dbReference>
<dbReference type="Proteomes" id="UP000035760">
    <property type="component" value="Unassembled WGS sequence"/>
</dbReference>
<dbReference type="InterPro" id="IPR009075">
    <property type="entry name" value="AcylCo_DH/oxidase_C"/>
</dbReference>
<evidence type="ECO:0000256" key="8">
    <source>
        <dbReference type="ARBA" id="ARBA00066694"/>
    </source>
</evidence>
<organism evidence="15 16">
    <name type="scientific">Candidatus Competibacter denitrificans Run_A_D11</name>
    <dbReference type="NCBI Taxonomy" id="1400863"/>
    <lineage>
        <taxon>Bacteria</taxon>
        <taxon>Pseudomonadati</taxon>
        <taxon>Pseudomonadota</taxon>
        <taxon>Gammaproteobacteria</taxon>
        <taxon>Candidatus Competibacteraceae</taxon>
        <taxon>Candidatus Competibacter</taxon>
    </lineage>
</organism>
<reference evidence="15" key="2">
    <citation type="submission" date="2014-03" db="EMBL/GenBank/DDBJ databases">
        <title>Candidatus Competibacter-lineage genomes retrieved from metagenomes reveal functional metabolic diversity.</title>
        <authorList>
            <person name="McIlroy S.J."/>
            <person name="Albertsen M."/>
            <person name="Andresen E.K."/>
            <person name="Saunders A.M."/>
            <person name="Kristiansen R."/>
            <person name="Stokholm-Bjerregaard M."/>
            <person name="Nielsen K.L."/>
            <person name="Nielsen P.H."/>
        </authorList>
    </citation>
    <scope>NUCLEOTIDE SEQUENCE</scope>
    <source>
        <strain evidence="15">Run_A_D11</strain>
    </source>
</reference>
<dbReference type="OrthoDB" id="9764895at2"/>
<comment type="similarity">
    <text evidence="2 10">Belongs to the acyl-CoA dehydrogenase family.</text>
</comment>
<dbReference type="PANTHER" id="PTHR42803">
    <property type="entry name" value="ACYL-COA DEHYDROGENASE"/>
    <property type="match status" value="1"/>
</dbReference>
<gene>
    <name evidence="15" type="ORF">BN873_890079</name>
</gene>
<dbReference type="SUPFAM" id="SSF47203">
    <property type="entry name" value="Acyl-CoA dehydrogenase C-terminal domain-like"/>
    <property type="match status" value="1"/>
</dbReference>
<dbReference type="EC" id="1.3.99.41" evidence="8"/>
<evidence type="ECO:0000256" key="4">
    <source>
        <dbReference type="ARBA" id="ARBA00022827"/>
    </source>
</evidence>
<evidence type="ECO:0000256" key="5">
    <source>
        <dbReference type="ARBA" id="ARBA00023002"/>
    </source>
</evidence>
<keyword evidence="4 10" id="KW-0274">FAD</keyword>
<dbReference type="STRING" id="1400863.BN873_890079"/>
<dbReference type="RefSeq" id="WP_048676030.1">
    <property type="nucleotide sequence ID" value="NZ_CBTJ020000101.1"/>
</dbReference>
<reference evidence="15" key="1">
    <citation type="submission" date="2013-07" db="EMBL/GenBank/DDBJ databases">
        <authorList>
            <person name="McIlroy S."/>
        </authorList>
    </citation>
    <scope>NUCLEOTIDE SEQUENCE [LARGE SCALE GENOMIC DNA]</scope>
    <source>
        <strain evidence="15">Run_A_D11</strain>
    </source>
</reference>
<evidence type="ECO:0000256" key="2">
    <source>
        <dbReference type="ARBA" id="ARBA00009347"/>
    </source>
</evidence>
<dbReference type="FunFam" id="2.40.110.10:FF:000031">
    <property type="entry name" value="Acyl-CoA dehydrogenase, putative"/>
    <property type="match status" value="1"/>
</dbReference>
<dbReference type="EMBL" id="CBTJ020000101">
    <property type="protein sequence ID" value="CDI04173.1"/>
    <property type="molecule type" value="Genomic_DNA"/>
</dbReference>
<keyword evidence="5 10" id="KW-0560">Oxidoreductase</keyword>
<dbReference type="InterPro" id="IPR009100">
    <property type="entry name" value="AcylCoA_DH/oxidase_NM_dom_sf"/>
</dbReference>
<comment type="cofactor">
    <cofactor evidence="1 10">
        <name>FAD</name>
        <dbReference type="ChEBI" id="CHEBI:57692"/>
    </cofactor>
</comment>
<sequence length="596" mass="64145">MTAYSAPTRDMQFVINEVAGLAEVAALPAFADQDVGPELAEAVLEEAAKLASGVLAPLNHPGDVQGVRLGPEGVIPADGFARAYQKFVDGGWNGIGCAIDHGGQGLPELLNTATQEMWNSANMSFALCPMLNGGAIEAINSVGSEAQKALYLPKMVSGEWTGTMNLTESQAGSDLSAVRARAVPEGDHYRIFGQKIFITWGEHNMTDNTIHLVLARTPDAPEGVRGISLFIVPKFLVNPDGSLGERNDVHAVSLEHKMGIHASPTCVMAFGDKDGAIGYLVGQENKGLAYMFIMMNEARFKVGLQGLAIGERAYQAALEYAKDRVQGRPVGVKSGDRVTIIHHPDVRRMLMTMKALNEAMRGLGYVVAKHLDLARYHPDPETRERHQNRVDLLIPIVKGWLSETGIDVASLGVQIHGGMGFIEETGTCQHLRDSRITTIYEGTTGIQAADLAGRKLNMDKGASMRALITEIGETVAELKPAPGEPIAIIRAGLQEAVAKLAEATDWMLETHSAEDVMAVSVDYLMLAGFVCGGWQLARAAHIASQKRKDDPEHVFYEAKTITACFYAEHILPKATGLCASIKHGGASIMALTEEQF</sequence>
<evidence type="ECO:0000256" key="3">
    <source>
        <dbReference type="ARBA" id="ARBA00022630"/>
    </source>
</evidence>
<dbReference type="SUPFAM" id="SSF56645">
    <property type="entry name" value="Acyl-CoA dehydrogenase NM domain-like"/>
    <property type="match status" value="1"/>
</dbReference>
<evidence type="ECO:0000259" key="13">
    <source>
        <dbReference type="Pfam" id="PF02771"/>
    </source>
</evidence>
<evidence type="ECO:0000259" key="12">
    <source>
        <dbReference type="Pfam" id="PF02770"/>
    </source>
</evidence>
<feature type="domain" description="Acyl-CoA oxidase/dehydrogenase middle" evidence="12">
    <location>
        <begin position="164"/>
        <end position="270"/>
    </location>
</feature>
<protein>
    <recommendedName>
        <fullName evidence="9">3-methylmercaptopropionyl-CoA dehydrogenase</fullName>
        <ecNumber evidence="8">1.3.99.41</ecNumber>
    </recommendedName>
</protein>
<dbReference type="Pfam" id="PF02771">
    <property type="entry name" value="Acyl-CoA_dh_N"/>
    <property type="match status" value="1"/>
</dbReference>
<dbReference type="GO" id="GO:0016627">
    <property type="term" value="F:oxidoreductase activity, acting on the CH-CH group of donors"/>
    <property type="evidence" value="ECO:0007669"/>
    <property type="project" value="InterPro"/>
</dbReference>
<name>W6ME85_9GAMM</name>
<dbReference type="Pfam" id="PF12806">
    <property type="entry name" value="Acyl-CoA_dh_C"/>
    <property type="match status" value="1"/>
</dbReference>
<keyword evidence="16" id="KW-1185">Reference proteome</keyword>
<evidence type="ECO:0000313" key="15">
    <source>
        <dbReference type="EMBL" id="CDI04173.1"/>
    </source>
</evidence>
<comment type="function">
    <text evidence="7">Involved in the assimilation of dimethylsulphoniopropionate (DMSP), an important compound in the fixation of carbon in marine phytoplankton, by mediating the conversion of 3-(methylthio)propanoyl-CoA (MMPA-CoA) to 3-(methylthio)acryloyl-CoA (MTA-CoA).</text>
</comment>
<dbReference type="Gene3D" id="1.20.140.10">
    <property type="entry name" value="Butyryl-CoA Dehydrogenase, subunit A, domain 3"/>
    <property type="match status" value="1"/>
</dbReference>
<dbReference type="InterPro" id="IPR025878">
    <property type="entry name" value="Acyl-CoA_dh-like_C_dom"/>
</dbReference>
<dbReference type="GO" id="GO:0050660">
    <property type="term" value="F:flavin adenine dinucleotide binding"/>
    <property type="evidence" value="ECO:0007669"/>
    <property type="project" value="InterPro"/>
</dbReference>
<feature type="domain" description="Acyl-CoA dehydrogenase/oxidase N-terminal" evidence="13">
    <location>
        <begin position="82"/>
        <end position="159"/>
    </location>
</feature>
<dbReference type="InterPro" id="IPR036250">
    <property type="entry name" value="AcylCo_DH-like_C"/>
</dbReference>
<evidence type="ECO:0000256" key="6">
    <source>
        <dbReference type="ARBA" id="ARBA00051388"/>
    </source>
</evidence>
<accession>W6ME85</accession>
<evidence type="ECO:0000256" key="10">
    <source>
        <dbReference type="RuleBase" id="RU362125"/>
    </source>
</evidence>
<evidence type="ECO:0000256" key="7">
    <source>
        <dbReference type="ARBA" id="ARBA00058683"/>
    </source>
</evidence>
<dbReference type="Gene3D" id="2.40.110.10">
    <property type="entry name" value="Butyryl-CoA Dehydrogenase, subunit A, domain 2"/>
    <property type="match status" value="1"/>
</dbReference>
<evidence type="ECO:0000259" key="11">
    <source>
        <dbReference type="Pfam" id="PF00441"/>
    </source>
</evidence>
<evidence type="ECO:0000256" key="1">
    <source>
        <dbReference type="ARBA" id="ARBA00001974"/>
    </source>
</evidence>
<dbReference type="PANTHER" id="PTHR42803:SF1">
    <property type="entry name" value="BROAD-SPECIFICITY LINEAR ACYL-COA DEHYDROGENASE FADE5"/>
    <property type="match status" value="1"/>
</dbReference>
<dbReference type="InterPro" id="IPR037069">
    <property type="entry name" value="AcylCoA_DH/ox_N_sf"/>
</dbReference>
<evidence type="ECO:0000259" key="14">
    <source>
        <dbReference type="Pfam" id="PF12806"/>
    </source>
</evidence>
<evidence type="ECO:0000313" key="16">
    <source>
        <dbReference type="Proteomes" id="UP000035760"/>
    </source>
</evidence>
<dbReference type="InterPro" id="IPR006091">
    <property type="entry name" value="Acyl-CoA_Oxase/DH_mid-dom"/>
</dbReference>
<evidence type="ECO:0000256" key="9">
    <source>
        <dbReference type="ARBA" id="ARBA00069043"/>
    </source>
</evidence>
<feature type="domain" description="Acetyl-CoA dehydrogenase-like C-terminal" evidence="14">
    <location>
        <begin position="468"/>
        <end position="591"/>
    </location>
</feature>
<dbReference type="Pfam" id="PF00441">
    <property type="entry name" value="Acyl-CoA_dh_1"/>
    <property type="match status" value="1"/>
</dbReference>
<feature type="domain" description="Acyl-CoA dehydrogenase/oxidase C-terminal" evidence="11">
    <location>
        <begin position="285"/>
        <end position="454"/>
    </location>
</feature>
<dbReference type="AlphaFoldDB" id="W6ME85"/>